<evidence type="ECO:0000259" key="8">
    <source>
        <dbReference type="PROSITE" id="PS50110"/>
    </source>
</evidence>
<dbReference type="Gene3D" id="1.10.8.60">
    <property type="match status" value="1"/>
</dbReference>
<feature type="domain" description="Response regulatory" evidence="8">
    <location>
        <begin position="1"/>
        <end position="114"/>
    </location>
</feature>
<dbReference type="GO" id="GO:0005524">
    <property type="term" value="F:ATP binding"/>
    <property type="evidence" value="ECO:0007669"/>
    <property type="project" value="UniProtKB-KW"/>
</dbReference>
<keyword evidence="2" id="KW-0067">ATP-binding</keyword>
<dbReference type="AlphaFoldDB" id="A0A0F6YGK1"/>
<evidence type="ECO:0000256" key="6">
    <source>
        <dbReference type="PROSITE-ProRule" id="PRU00169"/>
    </source>
</evidence>
<dbReference type="SUPFAM" id="SSF52172">
    <property type="entry name" value="CheY-like"/>
    <property type="match status" value="1"/>
</dbReference>
<keyword evidence="10" id="KW-1185">Reference proteome</keyword>
<dbReference type="SUPFAM" id="SSF46689">
    <property type="entry name" value="Homeodomain-like"/>
    <property type="match status" value="1"/>
</dbReference>
<organism evidence="9 10">
    <name type="scientific">Sandaracinus amylolyticus</name>
    <dbReference type="NCBI Taxonomy" id="927083"/>
    <lineage>
        <taxon>Bacteria</taxon>
        <taxon>Pseudomonadati</taxon>
        <taxon>Myxococcota</taxon>
        <taxon>Polyangia</taxon>
        <taxon>Polyangiales</taxon>
        <taxon>Sandaracinaceae</taxon>
        <taxon>Sandaracinus</taxon>
    </lineage>
</organism>
<dbReference type="GO" id="GO:0043565">
    <property type="term" value="F:sequence-specific DNA binding"/>
    <property type="evidence" value="ECO:0007669"/>
    <property type="project" value="InterPro"/>
</dbReference>
<dbReference type="PROSITE" id="PS00688">
    <property type="entry name" value="SIGMA54_INTERACT_3"/>
    <property type="match status" value="1"/>
</dbReference>
<evidence type="ECO:0000259" key="7">
    <source>
        <dbReference type="PROSITE" id="PS50045"/>
    </source>
</evidence>
<dbReference type="PRINTS" id="PR01590">
    <property type="entry name" value="HTHFIS"/>
</dbReference>
<dbReference type="GO" id="GO:0006355">
    <property type="term" value="P:regulation of DNA-templated transcription"/>
    <property type="evidence" value="ECO:0007669"/>
    <property type="project" value="InterPro"/>
</dbReference>
<evidence type="ECO:0000256" key="2">
    <source>
        <dbReference type="ARBA" id="ARBA00022840"/>
    </source>
</evidence>
<feature type="domain" description="Sigma-54 factor interaction" evidence="7">
    <location>
        <begin position="139"/>
        <end position="368"/>
    </location>
</feature>
<sequence length="459" mass="50183">MLCVEDDPAMGALLVKELGRRGFGVRHVRSANDALAAVEVEDYDAVVSDVRLGGMTGLELCERLVARRPELPVILITAFGDLDTAIAAIRAGAHDFLPKPFELEELAIRVTRAAELRALRAEVRRLREGIVTPAGIEEMIGEHATMQRVVAMIQRVASSEAPVLIAGETGTGKELVARALHARSPRAAGPFVAVNCAALPEALLESELFGHTKGAFTDARAPRAGLFVEASGGTLFLDEIAEMPLALQAKLLRALQEHTVRPVGSDREVAFDARIVSATHRDLESRVADGEFRDDLYYRLNVLQVRLPALRERGSDVLLIANHALKRIAQRSGKPVRGIAPEAARKLLAYDWPGNVRELMNAMERAVALAEYDDVTVADLPEKIQAFTRSHVLVAADDPNELLPLDEIERRYILRVIEAVGGNRTRAAEILKVDRKTLYTKLKSYGWRPSDPPLGAPPT</sequence>
<dbReference type="SUPFAM" id="SSF52540">
    <property type="entry name" value="P-loop containing nucleoside triphosphate hydrolases"/>
    <property type="match status" value="1"/>
</dbReference>
<dbReference type="InterPro" id="IPR002078">
    <property type="entry name" value="Sigma_54_int"/>
</dbReference>
<dbReference type="PROSITE" id="PS00676">
    <property type="entry name" value="SIGMA54_INTERACT_2"/>
    <property type="match status" value="1"/>
</dbReference>
<dbReference type="Pfam" id="PF25601">
    <property type="entry name" value="AAA_lid_14"/>
    <property type="match status" value="1"/>
</dbReference>
<protein>
    <submittedName>
        <fullName evidence="9">Response regulator of zinc sigma-54-dependent two-component system</fullName>
    </submittedName>
</protein>
<dbReference type="PROSITE" id="PS50045">
    <property type="entry name" value="SIGMA54_INTERACT_4"/>
    <property type="match status" value="1"/>
</dbReference>
<dbReference type="SMART" id="SM00382">
    <property type="entry name" value="AAA"/>
    <property type="match status" value="1"/>
</dbReference>
<dbReference type="InterPro" id="IPR025662">
    <property type="entry name" value="Sigma_54_int_dom_ATP-bd_1"/>
</dbReference>
<reference evidence="9 10" key="1">
    <citation type="submission" date="2015-03" db="EMBL/GenBank/DDBJ databases">
        <title>Genome assembly of Sandaracinus amylolyticus DSM 53668.</title>
        <authorList>
            <person name="Sharma G."/>
            <person name="Subramanian S."/>
        </authorList>
    </citation>
    <scope>NUCLEOTIDE SEQUENCE [LARGE SCALE GENOMIC DNA]</scope>
    <source>
        <strain evidence="9 10">DSM 53668</strain>
    </source>
</reference>
<accession>A0A0F6YGK1</accession>
<dbReference type="InterPro" id="IPR003593">
    <property type="entry name" value="AAA+_ATPase"/>
</dbReference>
<dbReference type="InterPro" id="IPR058031">
    <property type="entry name" value="AAA_lid_NorR"/>
</dbReference>
<evidence type="ECO:0000256" key="5">
    <source>
        <dbReference type="ARBA" id="ARBA00023163"/>
    </source>
</evidence>
<dbReference type="InterPro" id="IPR025943">
    <property type="entry name" value="Sigma_54_int_dom_ATP-bd_2"/>
</dbReference>
<dbReference type="KEGG" id="samy:DB32_001194"/>
<keyword evidence="4" id="KW-0238">DNA-binding</keyword>
<keyword evidence="5" id="KW-0804">Transcription</keyword>
<dbReference type="InterPro" id="IPR011006">
    <property type="entry name" value="CheY-like_superfamily"/>
</dbReference>
<gene>
    <name evidence="9" type="ORF">DB32_001194</name>
</gene>
<dbReference type="PROSITE" id="PS00675">
    <property type="entry name" value="SIGMA54_INTERACT_1"/>
    <property type="match status" value="1"/>
</dbReference>
<proteinExistence type="predicted"/>
<feature type="modified residue" description="4-aspartylphosphate" evidence="6">
    <location>
        <position position="49"/>
    </location>
</feature>
<dbReference type="InterPro" id="IPR002197">
    <property type="entry name" value="HTH_Fis"/>
</dbReference>
<dbReference type="GO" id="GO:0000160">
    <property type="term" value="P:phosphorelay signal transduction system"/>
    <property type="evidence" value="ECO:0007669"/>
    <property type="project" value="InterPro"/>
</dbReference>
<dbReference type="InterPro" id="IPR001789">
    <property type="entry name" value="Sig_transdc_resp-reg_receiver"/>
</dbReference>
<name>A0A0F6YGK1_9BACT</name>
<evidence type="ECO:0000256" key="1">
    <source>
        <dbReference type="ARBA" id="ARBA00022741"/>
    </source>
</evidence>
<dbReference type="PROSITE" id="PS50110">
    <property type="entry name" value="RESPONSE_REGULATORY"/>
    <property type="match status" value="1"/>
</dbReference>
<dbReference type="PANTHER" id="PTHR32071:SF14">
    <property type="entry name" value="TRANSCRIPTIONAL REGULATORY PROTEIN RTCR"/>
    <property type="match status" value="1"/>
</dbReference>
<keyword evidence="1" id="KW-0547">Nucleotide-binding</keyword>
<dbReference type="InterPro" id="IPR025944">
    <property type="entry name" value="Sigma_54_int_dom_CS"/>
</dbReference>
<dbReference type="Pfam" id="PF00072">
    <property type="entry name" value="Response_reg"/>
    <property type="match status" value="1"/>
</dbReference>
<keyword evidence="6" id="KW-0597">Phosphoprotein</keyword>
<dbReference type="InterPro" id="IPR027417">
    <property type="entry name" value="P-loop_NTPase"/>
</dbReference>
<dbReference type="EMBL" id="CP011125">
    <property type="protein sequence ID" value="AKF04045.1"/>
    <property type="molecule type" value="Genomic_DNA"/>
</dbReference>
<dbReference type="FunFam" id="3.40.50.300:FF:000006">
    <property type="entry name" value="DNA-binding transcriptional regulator NtrC"/>
    <property type="match status" value="1"/>
</dbReference>
<dbReference type="Gene3D" id="1.10.10.60">
    <property type="entry name" value="Homeodomain-like"/>
    <property type="match status" value="1"/>
</dbReference>
<dbReference type="PANTHER" id="PTHR32071">
    <property type="entry name" value="TRANSCRIPTIONAL REGULATORY PROTEIN"/>
    <property type="match status" value="1"/>
</dbReference>
<dbReference type="SMART" id="SM00448">
    <property type="entry name" value="REC"/>
    <property type="match status" value="1"/>
</dbReference>
<evidence type="ECO:0000256" key="3">
    <source>
        <dbReference type="ARBA" id="ARBA00023015"/>
    </source>
</evidence>
<dbReference type="Pfam" id="PF02954">
    <property type="entry name" value="HTH_8"/>
    <property type="match status" value="1"/>
</dbReference>
<dbReference type="Gene3D" id="3.40.50.300">
    <property type="entry name" value="P-loop containing nucleotide triphosphate hydrolases"/>
    <property type="match status" value="1"/>
</dbReference>
<evidence type="ECO:0000256" key="4">
    <source>
        <dbReference type="ARBA" id="ARBA00023125"/>
    </source>
</evidence>
<dbReference type="Gene3D" id="3.40.50.2300">
    <property type="match status" value="1"/>
</dbReference>
<dbReference type="CDD" id="cd00009">
    <property type="entry name" value="AAA"/>
    <property type="match status" value="1"/>
</dbReference>
<dbReference type="STRING" id="927083.DB32_001194"/>
<evidence type="ECO:0000313" key="9">
    <source>
        <dbReference type="EMBL" id="AKF04045.1"/>
    </source>
</evidence>
<dbReference type="Pfam" id="PF00158">
    <property type="entry name" value="Sigma54_activat"/>
    <property type="match status" value="1"/>
</dbReference>
<keyword evidence="3" id="KW-0805">Transcription regulation</keyword>
<dbReference type="Proteomes" id="UP000034883">
    <property type="component" value="Chromosome"/>
</dbReference>
<dbReference type="InterPro" id="IPR009057">
    <property type="entry name" value="Homeodomain-like_sf"/>
</dbReference>
<evidence type="ECO:0000313" key="10">
    <source>
        <dbReference type="Proteomes" id="UP000034883"/>
    </source>
</evidence>